<sequence>MSDVPFRVIPAGLRLPGSFFELDNSQANTAQGNQRALIIGQITAAGIATPNVPIISGGTGDANLQGGASSMLANMLATYRLNDSFGEVWYLPLADASGAVAAVGSIAFTAAPTANGTISLYIAGQVVTIPVTASMTTAQIATAVSAAINLLPAMPVTASVTTSTVTLTADNKGLCGNEIDIRLNYYGTAGGEATPAGLAYTVTAMTGGATNPTLTTALGNLGNMTFDFIASPYTDTASLLAVQQFLNDQTGRWSWTQQLYGHALGAYAGTFASQTTLGLTRNNQHETILGFYGSPTPSWLWAAALCAQTAVSVRADPGIPLQDMPLLGVLAPPNQSQFLANQRETLLYDGISTFTVRQDGTVLTENIITTYQDNTQGVPDNSYLELETMFQLMLEIRTMQAMLASKYARCKLADNDSRPPANSGLTTPNDIAANIRALYGERTDGGYTQNADAFNAALVVQKNTANPNRCDILWPGTPVNQMRTFGILVQFRLQ</sequence>
<evidence type="ECO:0000259" key="3">
    <source>
        <dbReference type="Pfam" id="PF17482"/>
    </source>
</evidence>
<dbReference type="InterPro" id="IPR020287">
    <property type="entry name" value="Tail_sheath_C"/>
</dbReference>
<keyword evidence="5" id="KW-1185">Reference proteome</keyword>
<gene>
    <name evidence="4" type="ORF">GGD40_000865</name>
</gene>
<dbReference type="Pfam" id="PF17482">
    <property type="entry name" value="Phage_sheath_1C"/>
    <property type="match status" value="1"/>
</dbReference>
<evidence type="ECO:0000313" key="4">
    <source>
        <dbReference type="EMBL" id="NYH21386.1"/>
    </source>
</evidence>
<evidence type="ECO:0000259" key="2">
    <source>
        <dbReference type="Pfam" id="PF04984"/>
    </source>
</evidence>
<accession>A0A7Y9WIC1</accession>
<feature type="domain" description="Tail sheath protein subtilisin-like" evidence="2">
    <location>
        <begin position="207"/>
        <end position="367"/>
    </location>
</feature>
<dbReference type="RefSeq" id="WP_179742876.1">
    <property type="nucleotide sequence ID" value="NZ_JACCAS010000001.1"/>
</dbReference>
<organism evidence="4 5">
    <name type="scientific">Paraburkholderia bryophila</name>
    <dbReference type="NCBI Taxonomy" id="420952"/>
    <lineage>
        <taxon>Bacteria</taxon>
        <taxon>Pseudomonadati</taxon>
        <taxon>Pseudomonadota</taxon>
        <taxon>Betaproteobacteria</taxon>
        <taxon>Burkholderiales</taxon>
        <taxon>Burkholderiaceae</taxon>
        <taxon>Paraburkholderia</taxon>
    </lineage>
</organism>
<reference evidence="4 5" key="1">
    <citation type="submission" date="2020-07" db="EMBL/GenBank/DDBJ databases">
        <title>Exploring microbial biodiversity for novel pathways involved in the catabolism of aromatic compounds derived from lignin.</title>
        <authorList>
            <person name="Elkins J."/>
        </authorList>
    </citation>
    <scope>NUCLEOTIDE SEQUENCE [LARGE SCALE GENOMIC DNA]</scope>
    <source>
        <strain evidence="4 5">H2C3C</strain>
    </source>
</reference>
<evidence type="ECO:0000256" key="1">
    <source>
        <dbReference type="ARBA" id="ARBA00008005"/>
    </source>
</evidence>
<dbReference type="EMBL" id="JACCAS010000001">
    <property type="protein sequence ID" value="NYH21386.1"/>
    <property type="molecule type" value="Genomic_DNA"/>
</dbReference>
<dbReference type="InterPro" id="IPR035089">
    <property type="entry name" value="Phage_sheath_subtilisin"/>
</dbReference>
<comment type="similarity">
    <text evidence="1">Belongs to the myoviridae tail sheath protein family.</text>
</comment>
<comment type="caution">
    <text evidence="4">The sequence shown here is derived from an EMBL/GenBank/DDBJ whole genome shotgun (WGS) entry which is preliminary data.</text>
</comment>
<dbReference type="InterPro" id="IPR007067">
    <property type="entry name" value="Tail_sheath"/>
</dbReference>
<protein>
    <submittedName>
        <fullName evidence="4">Phage tail sheath gpL-like</fullName>
    </submittedName>
</protein>
<evidence type="ECO:0000313" key="5">
    <source>
        <dbReference type="Proteomes" id="UP000540929"/>
    </source>
</evidence>
<name>A0A7Y9WIC1_9BURK</name>
<dbReference type="AlphaFoldDB" id="A0A7Y9WIC1"/>
<dbReference type="Proteomes" id="UP000540929">
    <property type="component" value="Unassembled WGS sequence"/>
</dbReference>
<proteinExistence type="inferred from homology"/>
<feature type="domain" description="Tail sheath protein C-terminal" evidence="3">
    <location>
        <begin position="381"/>
        <end position="491"/>
    </location>
</feature>
<dbReference type="Pfam" id="PF04984">
    <property type="entry name" value="Phage_sheath_1"/>
    <property type="match status" value="1"/>
</dbReference>
<dbReference type="PIRSF" id="PIRSF007349">
    <property type="entry name" value="Tsp_L"/>
    <property type="match status" value="1"/>
</dbReference>